<dbReference type="PROSITE" id="PS51257">
    <property type="entry name" value="PROKAR_LIPOPROTEIN"/>
    <property type="match status" value="1"/>
</dbReference>
<evidence type="ECO:0000256" key="6">
    <source>
        <dbReference type="ARBA" id="ARBA00023288"/>
    </source>
</evidence>
<evidence type="ECO:0000313" key="11">
    <source>
        <dbReference type="EMBL" id="MBB6056941.1"/>
    </source>
</evidence>
<gene>
    <name evidence="7" type="primary">lpp</name>
    <name evidence="11" type="ORF">HNR75_002888</name>
</gene>
<name>A0A841GP94_9GAMM</name>
<keyword evidence="7" id="KW-0964">Secreted</keyword>
<evidence type="ECO:0000256" key="8">
    <source>
        <dbReference type="PIRSR" id="PIRSR002855-1"/>
    </source>
</evidence>
<dbReference type="GO" id="GO:0009279">
    <property type="term" value="C:cell outer membrane"/>
    <property type="evidence" value="ECO:0007669"/>
    <property type="project" value="UniProtKB-SubCell"/>
</dbReference>
<feature type="lipid moiety-binding region" description="N-palmitoyl cysteine" evidence="7">
    <location>
        <position position="21"/>
    </location>
</feature>
<evidence type="ECO:0000256" key="3">
    <source>
        <dbReference type="ARBA" id="ARBA00023136"/>
    </source>
</evidence>
<dbReference type="PANTHER" id="PTHR38763:SF1">
    <property type="entry name" value="MAJOR OUTER MEMBRANE LIPOPROTEIN LPP"/>
    <property type="match status" value="1"/>
</dbReference>
<dbReference type="PANTHER" id="PTHR38763">
    <property type="entry name" value="MAJOR OUTER MEMBRANE PROLIPOPROTEIN LPP"/>
    <property type="match status" value="1"/>
</dbReference>
<keyword evidence="4 7" id="KW-0564">Palmitate</keyword>
<dbReference type="GO" id="GO:0008289">
    <property type="term" value="F:lipid binding"/>
    <property type="evidence" value="ECO:0007669"/>
    <property type="project" value="UniProtKB-UniRule"/>
</dbReference>
<dbReference type="Proteomes" id="UP000585721">
    <property type="component" value="Unassembled WGS sequence"/>
</dbReference>
<proteinExistence type="inferred from homology"/>
<evidence type="ECO:0000256" key="2">
    <source>
        <dbReference type="ARBA" id="ARBA00023088"/>
    </source>
</evidence>
<comment type="caution">
    <text evidence="11">The sequence shown here is derived from an EMBL/GenBank/DDBJ whole genome shotgun (WGS) entry which is preliminary data.</text>
</comment>
<organism evidence="11 12">
    <name type="scientific">Tolumonas osonensis</name>
    <dbReference type="NCBI Taxonomy" id="675874"/>
    <lineage>
        <taxon>Bacteria</taxon>
        <taxon>Pseudomonadati</taxon>
        <taxon>Pseudomonadota</taxon>
        <taxon>Gammaproteobacteria</taxon>
        <taxon>Aeromonadales</taxon>
        <taxon>Aeromonadaceae</taxon>
        <taxon>Tolumonas</taxon>
    </lineage>
</organism>
<dbReference type="SUPFAM" id="SSF58042">
    <property type="entry name" value="Outer membrane lipoprotein"/>
    <property type="match status" value="1"/>
</dbReference>
<keyword evidence="1" id="KW-0732">Signal</keyword>
<keyword evidence="3 7" id="KW-0472">Membrane</keyword>
<keyword evidence="2 7" id="KW-0572">Peptidoglycan-anchor</keyword>
<dbReference type="EMBL" id="JACHGR010000011">
    <property type="protein sequence ID" value="MBB6056941.1"/>
    <property type="molecule type" value="Genomic_DNA"/>
</dbReference>
<comment type="caution">
    <text evidence="7">Lacks conserved residue(s) required for the propagation of feature annotation.</text>
</comment>
<comment type="function">
    <text evidence="7">A highly abundant outer membrane lipoprotein that controls the distance between the inner and outer membranes. The only protein known to be covalently linked to the peptidoglycan network (PGN). Also non-covalently binds the PGN. The link between the cell outer membrane and PGN contributes to maintenance of the structural and functional integrity of the cell envelope, and maintains the correct distance between the PGN and the outer membrane.</text>
</comment>
<comment type="subunit">
    <text evidence="7">Homotrimer.</text>
</comment>
<evidence type="ECO:0000259" key="10">
    <source>
        <dbReference type="Pfam" id="PF04728"/>
    </source>
</evidence>
<dbReference type="Pfam" id="PF04728">
    <property type="entry name" value="LPP"/>
    <property type="match status" value="1"/>
</dbReference>
<evidence type="ECO:0000256" key="1">
    <source>
        <dbReference type="ARBA" id="ARBA00022729"/>
    </source>
</evidence>
<dbReference type="GO" id="GO:0043580">
    <property type="term" value="P:periplasmic space organization"/>
    <property type="evidence" value="ECO:0007669"/>
    <property type="project" value="UniProtKB-UniRule"/>
</dbReference>
<evidence type="ECO:0000256" key="9">
    <source>
        <dbReference type="PIRSR" id="PIRSR002855-2"/>
    </source>
</evidence>
<comment type="subcellular location">
    <subcellularLocation>
        <location evidence="7">Cell outer membrane</location>
        <topology evidence="7">Lipid-anchor</topology>
        <orientation evidence="7">Periplasmic side</orientation>
    </subcellularLocation>
    <subcellularLocation>
        <location evidence="7">Secreted</location>
        <location evidence="7">Cell wall</location>
        <topology evidence="7">Peptidoglycan-anchor</topology>
    </subcellularLocation>
    <text evidence="7">Attached via its lipidated N-terminus to the inner leaflet of the outer membrane. Attached to the peptidoglycan network (PGN) via its C-terminus.</text>
</comment>
<dbReference type="InterPro" id="IPR006817">
    <property type="entry name" value="Lipoprotein_leucine-zipper_dom"/>
</dbReference>
<feature type="domain" description="Lipoprotein leucine-zipper" evidence="10">
    <location>
        <begin position="25"/>
        <end position="82"/>
    </location>
</feature>
<dbReference type="PIRSF" id="PIRSF002855">
    <property type="entry name" value="Murein-lipoprotein"/>
    <property type="match status" value="1"/>
</dbReference>
<accession>A0A841GP94</accession>
<feature type="modified residue" description="N6-murein peptidoglycan lysine" evidence="7 8">
    <location>
        <position position="82"/>
    </location>
</feature>
<sequence>MNKYQVLLGTIALSSTLLVGCANTSKIESDVQTLTGKVDQLATEIGSLKDGQGKLAADVADAKAEAARANARLDNLATSYKK</sequence>
<dbReference type="GO" id="GO:0042834">
    <property type="term" value="F:peptidoglycan binding"/>
    <property type="evidence" value="ECO:0007669"/>
    <property type="project" value="UniProtKB-UniRule"/>
</dbReference>
<evidence type="ECO:0000256" key="4">
    <source>
        <dbReference type="ARBA" id="ARBA00023139"/>
    </source>
</evidence>
<dbReference type="InterPro" id="IPR016367">
    <property type="entry name" value="MOM_Lpp"/>
</dbReference>
<protein>
    <recommendedName>
        <fullName evidence="7">Major outer membrane lipoprotein Lpp</fullName>
    </recommendedName>
</protein>
<evidence type="ECO:0000313" key="12">
    <source>
        <dbReference type="Proteomes" id="UP000585721"/>
    </source>
</evidence>
<feature type="repeat" evidence="7">
    <location>
        <begin position="35"/>
        <end position="45"/>
    </location>
</feature>
<dbReference type="Gene3D" id="1.20.5.190">
    <property type="match status" value="1"/>
</dbReference>
<evidence type="ECO:0000256" key="5">
    <source>
        <dbReference type="ARBA" id="ARBA00023237"/>
    </source>
</evidence>
<keyword evidence="5 7" id="KW-0998">Cell outer membrane</keyword>
<comment type="similarity">
    <text evidence="7">Belongs to the Lpp family.</text>
</comment>
<reference evidence="11 12" key="1">
    <citation type="submission" date="2020-08" db="EMBL/GenBank/DDBJ databases">
        <title>Genomic Encyclopedia of Type Strains, Phase IV (KMG-IV): sequencing the most valuable type-strain genomes for metagenomic binning, comparative biology and taxonomic classification.</title>
        <authorList>
            <person name="Goeker M."/>
        </authorList>
    </citation>
    <scope>NUCLEOTIDE SEQUENCE [LARGE SCALE GENOMIC DNA]</scope>
    <source>
        <strain evidence="11 12">DSM 22975</strain>
    </source>
</reference>
<feature type="lipid moiety-binding region" description="S-diacylglycerol cysteine" evidence="7 9">
    <location>
        <position position="21"/>
    </location>
</feature>
<dbReference type="HAMAP" id="MF_00843">
    <property type="entry name" value="Lpp"/>
    <property type="match status" value="1"/>
</dbReference>
<keyword evidence="7" id="KW-0677">Repeat</keyword>
<keyword evidence="6 7" id="KW-0449">Lipoprotein</keyword>
<dbReference type="RefSeq" id="WP_188027658.1">
    <property type="nucleotide sequence ID" value="NZ_JACHGR010000011.1"/>
</dbReference>
<keyword evidence="7" id="KW-0134">Cell wall</keyword>
<dbReference type="GO" id="GO:0030258">
    <property type="term" value="P:lipid modification"/>
    <property type="evidence" value="ECO:0007669"/>
    <property type="project" value="UniProtKB-UniRule"/>
</dbReference>
<evidence type="ECO:0000256" key="7">
    <source>
        <dbReference type="HAMAP-Rule" id="MF_00843"/>
    </source>
</evidence>
<keyword evidence="12" id="KW-1185">Reference proteome</keyword>
<dbReference type="AlphaFoldDB" id="A0A841GP94"/>